<accession>W2TH39</accession>
<proteinExistence type="predicted"/>
<feature type="compositionally biased region" description="Polar residues" evidence="1">
    <location>
        <begin position="43"/>
        <end position="57"/>
    </location>
</feature>
<dbReference type="KEGG" id="nai:NECAME_17967"/>
<name>W2TH39_NECAM</name>
<dbReference type="AlphaFoldDB" id="W2TH39"/>
<evidence type="ECO:0000256" key="1">
    <source>
        <dbReference type="SAM" id="MobiDB-lite"/>
    </source>
</evidence>
<organism evidence="2 3">
    <name type="scientific">Necator americanus</name>
    <name type="common">Human hookworm</name>
    <dbReference type="NCBI Taxonomy" id="51031"/>
    <lineage>
        <taxon>Eukaryota</taxon>
        <taxon>Metazoa</taxon>
        <taxon>Ecdysozoa</taxon>
        <taxon>Nematoda</taxon>
        <taxon>Chromadorea</taxon>
        <taxon>Rhabditida</taxon>
        <taxon>Rhabditina</taxon>
        <taxon>Rhabditomorpha</taxon>
        <taxon>Strongyloidea</taxon>
        <taxon>Ancylostomatidae</taxon>
        <taxon>Bunostominae</taxon>
        <taxon>Necator</taxon>
    </lineage>
</organism>
<dbReference type="EMBL" id="KI658924">
    <property type="protein sequence ID" value="ETN80909.1"/>
    <property type="molecule type" value="Genomic_DNA"/>
</dbReference>
<evidence type="ECO:0000313" key="2">
    <source>
        <dbReference type="EMBL" id="ETN80909.1"/>
    </source>
</evidence>
<evidence type="ECO:0000313" key="3">
    <source>
        <dbReference type="Proteomes" id="UP000053676"/>
    </source>
</evidence>
<protein>
    <submittedName>
        <fullName evidence="2">Uncharacterized protein</fullName>
    </submittedName>
</protein>
<keyword evidence="3" id="KW-1185">Reference proteome</keyword>
<sequence length="57" mass="6301">MTSSSSTTISQVQNHKQNKLRNHPRLRGSAIMRLPDVGEAQSEDSCNTTSNFRANVV</sequence>
<feature type="compositionally biased region" description="Basic residues" evidence="1">
    <location>
        <begin position="16"/>
        <end position="26"/>
    </location>
</feature>
<feature type="compositionally biased region" description="Low complexity" evidence="1">
    <location>
        <begin position="1"/>
        <end position="10"/>
    </location>
</feature>
<gene>
    <name evidence="2" type="ORF">NECAME_17967</name>
</gene>
<reference evidence="3" key="1">
    <citation type="journal article" date="2014" name="Nat. Genet.">
        <title>Genome of the human hookworm Necator americanus.</title>
        <authorList>
            <person name="Tang Y.T."/>
            <person name="Gao X."/>
            <person name="Rosa B.A."/>
            <person name="Abubucker S."/>
            <person name="Hallsworth-Pepin K."/>
            <person name="Martin J."/>
            <person name="Tyagi R."/>
            <person name="Heizer E."/>
            <person name="Zhang X."/>
            <person name="Bhonagiri-Palsikar V."/>
            <person name="Minx P."/>
            <person name="Warren W.C."/>
            <person name="Wang Q."/>
            <person name="Zhan B."/>
            <person name="Hotez P.J."/>
            <person name="Sternberg P.W."/>
            <person name="Dougall A."/>
            <person name="Gaze S.T."/>
            <person name="Mulvenna J."/>
            <person name="Sotillo J."/>
            <person name="Ranganathan S."/>
            <person name="Rabelo E.M."/>
            <person name="Wilson R.K."/>
            <person name="Felgner P.L."/>
            <person name="Bethony J."/>
            <person name="Hawdon J.M."/>
            <person name="Gasser R.B."/>
            <person name="Loukas A."/>
            <person name="Mitreva M."/>
        </authorList>
    </citation>
    <scope>NUCLEOTIDE SEQUENCE [LARGE SCALE GENOMIC DNA]</scope>
</reference>
<dbReference type="Proteomes" id="UP000053676">
    <property type="component" value="Unassembled WGS sequence"/>
</dbReference>
<feature type="region of interest" description="Disordered" evidence="1">
    <location>
        <begin position="1"/>
        <end position="57"/>
    </location>
</feature>